<dbReference type="Proteomes" id="UP001419268">
    <property type="component" value="Unassembled WGS sequence"/>
</dbReference>
<proteinExistence type="predicted"/>
<gene>
    <name evidence="1" type="ORF">Scep_010666</name>
</gene>
<keyword evidence="2" id="KW-1185">Reference proteome</keyword>
<dbReference type="AlphaFoldDB" id="A0AAP0JXR7"/>
<organism evidence="1 2">
    <name type="scientific">Stephania cephalantha</name>
    <dbReference type="NCBI Taxonomy" id="152367"/>
    <lineage>
        <taxon>Eukaryota</taxon>
        <taxon>Viridiplantae</taxon>
        <taxon>Streptophyta</taxon>
        <taxon>Embryophyta</taxon>
        <taxon>Tracheophyta</taxon>
        <taxon>Spermatophyta</taxon>
        <taxon>Magnoliopsida</taxon>
        <taxon>Ranunculales</taxon>
        <taxon>Menispermaceae</taxon>
        <taxon>Menispermoideae</taxon>
        <taxon>Cissampelideae</taxon>
        <taxon>Stephania</taxon>
    </lineage>
</organism>
<evidence type="ECO:0000313" key="2">
    <source>
        <dbReference type="Proteomes" id="UP001419268"/>
    </source>
</evidence>
<name>A0AAP0JXR7_9MAGN</name>
<dbReference type="EMBL" id="JBBNAG010000004">
    <property type="protein sequence ID" value="KAK9140985.1"/>
    <property type="molecule type" value="Genomic_DNA"/>
</dbReference>
<sequence>MFVVVVVVVVYIIHLILKQILRSFPDIVNDQNMDQGENIKAKQSIYVKMILSS</sequence>
<protein>
    <submittedName>
        <fullName evidence="1">Uncharacterized protein</fullName>
    </submittedName>
</protein>
<reference evidence="1 2" key="1">
    <citation type="submission" date="2024-01" db="EMBL/GenBank/DDBJ databases">
        <title>Genome assemblies of Stephania.</title>
        <authorList>
            <person name="Yang L."/>
        </authorList>
    </citation>
    <scope>NUCLEOTIDE SEQUENCE [LARGE SCALE GENOMIC DNA]</scope>
    <source>
        <strain evidence="1">JXDWG</strain>
        <tissue evidence="1">Leaf</tissue>
    </source>
</reference>
<evidence type="ECO:0000313" key="1">
    <source>
        <dbReference type="EMBL" id="KAK9140985.1"/>
    </source>
</evidence>
<comment type="caution">
    <text evidence="1">The sequence shown here is derived from an EMBL/GenBank/DDBJ whole genome shotgun (WGS) entry which is preliminary data.</text>
</comment>
<accession>A0AAP0JXR7</accession>